<sequence>MASTSTTQRLLRELKDYTKSPNEALLHLGPVNEDDLLHWEAVLKGVKGTPYEGELINPAAGRRPPTDSISLSHSTRIPFLRHHIILMSASAMLTHMDISGGLWGLKIAIPPNYPLAPPNIRFTTRISHPNISFTSGEICLTLLTTEHWSPVYTLSTTLTAIHQLLTDPRPDSPLNVDVAALLRDGDIPAWESIVRYWTEEERWQGQGTVSR</sequence>
<protein>
    <recommendedName>
        <fullName evidence="3">Ubiquitin-conjugating enzyme E2 2</fullName>
    </recommendedName>
    <alternativeName>
        <fullName evidence="5">E2 ubiquitin-conjugating enzyme 2</fullName>
    </alternativeName>
    <alternativeName>
        <fullName evidence="6">Ubiquitin carrier protein UBC2</fullName>
    </alternativeName>
    <alternativeName>
        <fullName evidence="4">Ubiquitin-protein ligase UBC2</fullName>
    </alternativeName>
</protein>
<feature type="active site" description="Glycyl thioester intermediate" evidence="7">
    <location>
        <position position="139"/>
    </location>
</feature>
<reference evidence="10" key="1">
    <citation type="journal article" date="2020" name="bioRxiv">
        <title>Genomic and phenotypic heterogeneity of clinical isolates of the human pathogens Aspergillus fumigatus, Aspergillus lentulus and Aspergillus fumigatiaffinis.</title>
        <authorList>
            <person name="dos Santos R.A.C."/>
            <person name="Steenwyk J.L."/>
            <person name="Rivero-Menendez O."/>
            <person name="Mead M.E."/>
            <person name="Silva L.P."/>
            <person name="Bastos R.W."/>
            <person name="Alastruey-Izquierdo A."/>
            <person name="Goldman G.H."/>
            <person name="Rokas A."/>
        </authorList>
    </citation>
    <scope>NUCLEOTIDE SEQUENCE</scope>
    <source>
        <strain evidence="10">CNM-CM6805</strain>
    </source>
</reference>
<dbReference type="PANTHER" id="PTHR24067">
    <property type="entry name" value="UBIQUITIN-CONJUGATING ENZYME E2"/>
    <property type="match status" value="1"/>
</dbReference>
<dbReference type="Gene3D" id="3.10.110.10">
    <property type="entry name" value="Ubiquitin Conjugating Enzyme"/>
    <property type="match status" value="2"/>
</dbReference>
<dbReference type="GO" id="GO:0016740">
    <property type="term" value="F:transferase activity"/>
    <property type="evidence" value="ECO:0007669"/>
    <property type="project" value="UniProtKB-KW"/>
</dbReference>
<evidence type="ECO:0000259" key="9">
    <source>
        <dbReference type="PROSITE" id="PS50127"/>
    </source>
</evidence>
<organism evidence="10 11">
    <name type="scientific">Aspergillus fumigatiaffinis</name>
    <dbReference type="NCBI Taxonomy" id="340414"/>
    <lineage>
        <taxon>Eukaryota</taxon>
        <taxon>Fungi</taxon>
        <taxon>Dikarya</taxon>
        <taxon>Ascomycota</taxon>
        <taxon>Pezizomycotina</taxon>
        <taxon>Eurotiomycetes</taxon>
        <taxon>Eurotiomycetidae</taxon>
        <taxon>Eurotiales</taxon>
        <taxon>Aspergillaceae</taxon>
        <taxon>Aspergillus</taxon>
        <taxon>Aspergillus subgen. Fumigati</taxon>
    </lineage>
</organism>
<dbReference type="CDD" id="cd23812">
    <property type="entry name" value="UBCc_ScPEX4-like"/>
    <property type="match status" value="1"/>
</dbReference>
<evidence type="ECO:0000256" key="6">
    <source>
        <dbReference type="ARBA" id="ARBA00042190"/>
    </source>
</evidence>
<evidence type="ECO:0000256" key="5">
    <source>
        <dbReference type="ARBA" id="ARBA00042179"/>
    </source>
</evidence>
<dbReference type="SUPFAM" id="SSF54495">
    <property type="entry name" value="UBC-like"/>
    <property type="match status" value="2"/>
</dbReference>
<evidence type="ECO:0000256" key="8">
    <source>
        <dbReference type="RuleBase" id="RU362109"/>
    </source>
</evidence>
<dbReference type="EMBL" id="JAAAPX010000127">
    <property type="protein sequence ID" value="KAF4229732.1"/>
    <property type="molecule type" value="Genomic_DNA"/>
</dbReference>
<reference evidence="10" key="2">
    <citation type="submission" date="2020-04" db="EMBL/GenBank/DDBJ databases">
        <authorList>
            <person name="Santos R.A.C."/>
            <person name="Steenwyk J.L."/>
            <person name="Rivero-Menendez O."/>
            <person name="Mead M.E."/>
            <person name="Silva L.P."/>
            <person name="Bastos R.W."/>
            <person name="Alastruey-Izquierdo A."/>
            <person name="Goldman G.H."/>
            <person name="Rokas A."/>
        </authorList>
    </citation>
    <scope>NUCLEOTIDE SEQUENCE</scope>
    <source>
        <strain evidence="10">CNM-CM6805</strain>
    </source>
</reference>
<dbReference type="InterPro" id="IPR000608">
    <property type="entry name" value="UBC"/>
</dbReference>
<comment type="similarity">
    <text evidence="8">Belongs to the ubiquitin-conjugating enzyme family.</text>
</comment>
<evidence type="ECO:0000256" key="7">
    <source>
        <dbReference type="PROSITE-ProRule" id="PRU10133"/>
    </source>
</evidence>
<comment type="caution">
    <text evidence="10">The sequence shown here is derived from an EMBL/GenBank/DDBJ whole genome shotgun (WGS) entry which is preliminary data.</text>
</comment>
<dbReference type="InterPro" id="IPR050113">
    <property type="entry name" value="Ub_conjugating_enzyme"/>
</dbReference>
<dbReference type="Proteomes" id="UP000653565">
    <property type="component" value="Unassembled WGS sequence"/>
</dbReference>
<evidence type="ECO:0000256" key="1">
    <source>
        <dbReference type="ARBA" id="ARBA00022679"/>
    </source>
</evidence>
<dbReference type="InterPro" id="IPR023313">
    <property type="entry name" value="UBQ-conjugating_AS"/>
</dbReference>
<accession>A0A8H4EH57</accession>
<keyword evidence="8" id="KW-0547">Nucleotide-binding</keyword>
<dbReference type="Pfam" id="PF00179">
    <property type="entry name" value="UQ_con"/>
    <property type="match status" value="1"/>
</dbReference>
<evidence type="ECO:0000256" key="3">
    <source>
        <dbReference type="ARBA" id="ARBA00039884"/>
    </source>
</evidence>
<evidence type="ECO:0000256" key="2">
    <source>
        <dbReference type="ARBA" id="ARBA00022786"/>
    </source>
</evidence>
<proteinExistence type="inferred from homology"/>
<keyword evidence="11" id="KW-1185">Reference proteome</keyword>
<evidence type="ECO:0000313" key="11">
    <source>
        <dbReference type="Proteomes" id="UP000653565"/>
    </source>
</evidence>
<dbReference type="PROSITE" id="PS50127">
    <property type="entry name" value="UBC_2"/>
    <property type="match status" value="1"/>
</dbReference>
<dbReference type="GO" id="GO:0005524">
    <property type="term" value="F:ATP binding"/>
    <property type="evidence" value="ECO:0007669"/>
    <property type="project" value="UniProtKB-UniRule"/>
</dbReference>
<dbReference type="PROSITE" id="PS00183">
    <property type="entry name" value="UBC_1"/>
    <property type="match status" value="1"/>
</dbReference>
<evidence type="ECO:0000256" key="4">
    <source>
        <dbReference type="ARBA" id="ARBA00041569"/>
    </source>
</evidence>
<dbReference type="AlphaFoldDB" id="A0A8H4EH57"/>
<evidence type="ECO:0000313" key="10">
    <source>
        <dbReference type="EMBL" id="KAF4229732.1"/>
    </source>
</evidence>
<gene>
    <name evidence="10" type="ORF">CNMCM6805_001196</name>
</gene>
<keyword evidence="8" id="KW-0067">ATP-binding</keyword>
<dbReference type="SMART" id="SM00212">
    <property type="entry name" value="UBCc"/>
    <property type="match status" value="1"/>
</dbReference>
<keyword evidence="2 8" id="KW-0833">Ubl conjugation pathway</keyword>
<dbReference type="OrthoDB" id="9973183at2759"/>
<feature type="domain" description="UBC core" evidence="9">
    <location>
        <begin position="5"/>
        <end position="203"/>
    </location>
</feature>
<keyword evidence="1" id="KW-0808">Transferase</keyword>
<dbReference type="InterPro" id="IPR016135">
    <property type="entry name" value="UBQ-conjugating_enzyme/RWD"/>
</dbReference>
<name>A0A8H4EH57_9EURO</name>